<evidence type="ECO:0000256" key="2">
    <source>
        <dbReference type="SAM" id="SignalP"/>
    </source>
</evidence>
<organism evidence="3 4">
    <name type="scientific">Microvirga vignae</name>
    <dbReference type="NCBI Taxonomy" id="1225564"/>
    <lineage>
        <taxon>Bacteria</taxon>
        <taxon>Pseudomonadati</taxon>
        <taxon>Pseudomonadota</taxon>
        <taxon>Alphaproteobacteria</taxon>
        <taxon>Hyphomicrobiales</taxon>
        <taxon>Methylobacteriaceae</taxon>
        <taxon>Microvirga</taxon>
    </lineage>
</organism>
<keyword evidence="4" id="KW-1185">Reference proteome</keyword>
<dbReference type="EMBL" id="LCYG01000032">
    <property type="protein sequence ID" value="KLK92636.1"/>
    <property type="molecule type" value="Genomic_DNA"/>
</dbReference>
<feature type="chain" id="PRO_5002593623" evidence="2">
    <location>
        <begin position="25"/>
        <end position="99"/>
    </location>
</feature>
<feature type="signal peptide" evidence="2">
    <location>
        <begin position="1"/>
        <end position="24"/>
    </location>
</feature>
<protein>
    <submittedName>
        <fullName evidence="3">Uncharacterized protein</fullName>
    </submittedName>
</protein>
<evidence type="ECO:0000256" key="1">
    <source>
        <dbReference type="SAM" id="MobiDB-lite"/>
    </source>
</evidence>
<evidence type="ECO:0000313" key="4">
    <source>
        <dbReference type="Proteomes" id="UP000035489"/>
    </source>
</evidence>
<dbReference type="RefSeq" id="WP_047189457.1">
    <property type="nucleotide sequence ID" value="NZ_LCYG01000032.1"/>
</dbReference>
<feature type="region of interest" description="Disordered" evidence="1">
    <location>
        <begin position="32"/>
        <end position="53"/>
    </location>
</feature>
<dbReference type="Proteomes" id="UP000035489">
    <property type="component" value="Unassembled WGS sequence"/>
</dbReference>
<gene>
    <name evidence="3" type="ORF">AA309_13145</name>
</gene>
<sequence length="99" mass="10797">MMSLPHSLLILAAGLSLGTIGAQAQVRKHYVDPPPEIYSSPQPAVPDVDTTGSLREAPPVIVDPRFALQPPQGWRRGGCTTTTYMTGEMMDQQVRVHRC</sequence>
<evidence type="ECO:0000313" key="3">
    <source>
        <dbReference type="EMBL" id="KLK92636.1"/>
    </source>
</evidence>
<comment type="caution">
    <text evidence="3">The sequence shown here is derived from an EMBL/GenBank/DDBJ whole genome shotgun (WGS) entry which is preliminary data.</text>
</comment>
<accession>A0A0H1RCP6</accession>
<dbReference type="PATRIC" id="fig|1225564.3.peg.3472"/>
<proteinExistence type="predicted"/>
<reference evidence="3 4" key="1">
    <citation type="submission" date="2015-05" db="EMBL/GenBank/DDBJ databases">
        <title>Draft genome sequence of Microvirga vignae strain BR3299, a novel nitrogen fixing bacteria isolated from Brazil semi-aired region.</title>
        <authorList>
            <person name="Zilli J.E."/>
            <person name="Passos S.R."/>
            <person name="Leite J."/>
            <person name="Baldani J.I."/>
            <person name="Xavier G.R."/>
            <person name="Rumjaneck N.G."/>
            <person name="Simoes-Araujo J.L."/>
        </authorList>
    </citation>
    <scope>NUCLEOTIDE SEQUENCE [LARGE SCALE GENOMIC DNA]</scope>
    <source>
        <strain evidence="3 4">BR3299</strain>
    </source>
</reference>
<dbReference type="AlphaFoldDB" id="A0A0H1RCP6"/>
<name>A0A0H1RCP6_9HYPH</name>
<keyword evidence="2" id="KW-0732">Signal</keyword>